<dbReference type="InterPro" id="IPR011990">
    <property type="entry name" value="TPR-like_helical_dom_sf"/>
</dbReference>
<evidence type="ECO:0000256" key="2">
    <source>
        <dbReference type="ARBA" id="ARBA00022737"/>
    </source>
</evidence>
<dbReference type="GO" id="GO:0003729">
    <property type="term" value="F:mRNA binding"/>
    <property type="evidence" value="ECO:0007669"/>
    <property type="project" value="InterPro"/>
</dbReference>
<accession>A0A1D1XJ45</accession>
<dbReference type="NCBIfam" id="TIGR00756">
    <property type="entry name" value="PPR"/>
    <property type="match status" value="1"/>
</dbReference>
<dbReference type="Gene3D" id="1.25.40.10">
    <property type="entry name" value="Tetratricopeptide repeat domain"/>
    <property type="match status" value="2"/>
</dbReference>
<feature type="region of interest" description="Disordered" evidence="4">
    <location>
        <begin position="74"/>
        <end position="99"/>
    </location>
</feature>
<dbReference type="PANTHER" id="PTHR47874">
    <property type="entry name" value="EXPRESSED PROTEIN"/>
    <property type="match status" value="1"/>
</dbReference>
<keyword evidence="2" id="KW-0677">Repeat</keyword>
<sequence>GVTPWAGLGRFKRRRLRAPYHQRKQKRASPAAPPSTDARRRKRTDLIPPRTMRVSPPLLSRMAATSRRLLQRGCGPSTVREHPAPVAGHGARSAHLPRHISTSSDSDLLDSVADIRDRILLLTEKPEFQTRPAIPDDLRCRIAVLAQELLALADPEGLHAVLDSSSASSVLRETPDGWACVELLRLLSIQPLLALAFVDWRRKKLGEAGTRMLSEEFVKGIALAGRVKNVGLAVELFNAAGKEGLRATSTYNALMGAYLYTESPKKCLALFEDLKRDAECKPTIVTYNMLLSVFGRSMLVDHMETILRAVKDSDLKPTLKTYNTVIAGYVTAWMWDKMESTFQTLKDYGLEPDTCTHLLMLRGYAHGGNLEKMEETYEIVREWVDNYELPLIRAMICAYCKSSDPERVRKIEELSKCVPENDYRPWLNVLLIRLYAQEGLMEKMEALIYEAFCRGTVVTTVDVMHSIISSYFNHDALEHLTRFIRQAESAGWRLSRSLYHCEMAMYGKLNRFKEMKNVINEMEDSKFGPTKKTFLIMYKMFLSFGKKVEAESVIGLMWKRGFLIPEDPLYPS</sequence>
<feature type="repeat" description="PPR" evidence="3">
    <location>
        <begin position="283"/>
        <end position="317"/>
    </location>
</feature>
<comment type="similarity">
    <text evidence="1">Belongs to the PPR family. P subfamily.</text>
</comment>
<evidence type="ECO:0000256" key="4">
    <source>
        <dbReference type="SAM" id="MobiDB-lite"/>
    </source>
</evidence>
<evidence type="ECO:0000313" key="5">
    <source>
        <dbReference type="EMBL" id="JAT42430.1"/>
    </source>
</evidence>
<dbReference type="PANTHER" id="PTHR47874:SF1">
    <property type="entry name" value="OS05G0407900 PROTEIN"/>
    <property type="match status" value="1"/>
</dbReference>
<dbReference type="AlphaFoldDB" id="A0A1D1XJ45"/>
<protein>
    <submittedName>
        <fullName evidence="5">Pentatricopeptide repeat-containing protein At2g30780</fullName>
    </submittedName>
</protein>
<reference evidence="5" key="1">
    <citation type="submission" date="2015-07" db="EMBL/GenBank/DDBJ databases">
        <title>Transcriptome Assembly of Anthurium amnicola.</title>
        <authorList>
            <person name="Suzuki J."/>
        </authorList>
    </citation>
    <scope>NUCLEOTIDE SEQUENCE</scope>
</reference>
<name>A0A1D1XJ45_9ARAE</name>
<dbReference type="PROSITE" id="PS51375">
    <property type="entry name" value="PPR"/>
    <property type="match status" value="2"/>
</dbReference>
<evidence type="ECO:0000256" key="3">
    <source>
        <dbReference type="PROSITE-ProRule" id="PRU00708"/>
    </source>
</evidence>
<dbReference type="Pfam" id="PF13041">
    <property type="entry name" value="PPR_2"/>
    <property type="match status" value="2"/>
</dbReference>
<evidence type="ECO:0000256" key="1">
    <source>
        <dbReference type="ARBA" id="ARBA00007626"/>
    </source>
</evidence>
<feature type="compositionally biased region" description="Basic residues" evidence="4">
    <location>
        <begin position="10"/>
        <end position="27"/>
    </location>
</feature>
<dbReference type="EMBL" id="GDJX01025506">
    <property type="protein sequence ID" value="JAT42430.1"/>
    <property type="molecule type" value="Transcribed_RNA"/>
</dbReference>
<proteinExistence type="inferred from homology"/>
<feature type="non-terminal residue" evidence="5">
    <location>
        <position position="1"/>
    </location>
</feature>
<dbReference type="InterPro" id="IPR002885">
    <property type="entry name" value="PPR_rpt"/>
</dbReference>
<dbReference type="InterPro" id="IPR044179">
    <property type="entry name" value="PPR5-like"/>
</dbReference>
<feature type="repeat" description="PPR" evidence="3">
    <location>
        <begin position="318"/>
        <end position="352"/>
    </location>
</feature>
<gene>
    <name evidence="5" type="primary">At2g30780_3</name>
    <name evidence="5" type="ORF">g.73997</name>
</gene>
<feature type="region of interest" description="Disordered" evidence="4">
    <location>
        <begin position="1"/>
        <end position="53"/>
    </location>
</feature>
<organism evidence="5">
    <name type="scientific">Anthurium amnicola</name>
    <dbReference type="NCBI Taxonomy" id="1678845"/>
    <lineage>
        <taxon>Eukaryota</taxon>
        <taxon>Viridiplantae</taxon>
        <taxon>Streptophyta</taxon>
        <taxon>Embryophyta</taxon>
        <taxon>Tracheophyta</taxon>
        <taxon>Spermatophyta</taxon>
        <taxon>Magnoliopsida</taxon>
        <taxon>Liliopsida</taxon>
        <taxon>Araceae</taxon>
        <taxon>Pothoideae</taxon>
        <taxon>Potheae</taxon>
        <taxon>Anthurium</taxon>
    </lineage>
</organism>